<protein>
    <submittedName>
        <fullName evidence="2">Nucleoside recognition protein</fullName>
    </submittedName>
</protein>
<gene>
    <name evidence="2" type="ORF">FYJ57_03060</name>
</gene>
<evidence type="ECO:0000313" key="2">
    <source>
        <dbReference type="EMBL" id="MST65733.1"/>
    </source>
</evidence>
<evidence type="ECO:0000313" key="3">
    <source>
        <dbReference type="Proteomes" id="UP000440513"/>
    </source>
</evidence>
<dbReference type="EMBL" id="VUMS01000004">
    <property type="protein sequence ID" value="MST65733.1"/>
    <property type="molecule type" value="Genomic_DNA"/>
</dbReference>
<keyword evidence="1" id="KW-1133">Transmembrane helix</keyword>
<keyword evidence="1" id="KW-0472">Membrane</keyword>
<comment type="caution">
    <text evidence="2">The sequence shown here is derived from an EMBL/GenBank/DDBJ whole genome shotgun (WGS) entry which is preliminary data.</text>
</comment>
<accession>A0A7X2P1G0</accession>
<dbReference type="RefSeq" id="WP_154431483.1">
    <property type="nucleotide sequence ID" value="NZ_JBQHQP010000008.1"/>
</dbReference>
<dbReference type="Proteomes" id="UP000440513">
    <property type="component" value="Unassembled WGS sequence"/>
</dbReference>
<feature type="transmembrane region" description="Helical" evidence="1">
    <location>
        <begin position="36"/>
        <end position="57"/>
    </location>
</feature>
<feature type="transmembrane region" description="Helical" evidence="1">
    <location>
        <begin position="144"/>
        <end position="162"/>
    </location>
</feature>
<feature type="transmembrane region" description="Helical" evidence="1">
    <location>
        <begin position="174"/>
        <end position="193"/>
    </location>
</feature>
<proteinExistence type="predicted"/>
<name>A0A7X2P1G0_9FIRM</name>
<dbReference type="AlphaFoldDB" id="A0A7X2P1G0"/>
<sequence>MNYLWGSMILIGIIYGTVTGHLEEVSEVAIQSSKEAVSLCVVMAGVTALWVGMMRIAEKSGLLEAMEQRMQPVLNFLFPEIPGNHPSRKSIATNLLANVLGLGWAATPAGLKAMEELADLEEERRRKKQRAVPIGAASNEMCDFLILNISSLQLIPVSIIAFRTEYGSVAPTAIVGPAILATAVSTGIAIFYIKIRKYIYRKLFDR</sequence>
<keyword evidence="1" id="KW-0812">Transmembrane</keyword>
<reference evidence="2 3" key="1">
    <citation type="submission" date="2019-08" db="EMBL/GenBank/DDBJ databases">
        <title>In-depth cultivation of the pig gut microbiome towards novel bacterial diversity and tailored functional studies.</title>
        <authorList>
            <person name="Wylensek D."/>
            <person name="Hitch T.C.A."/>
            <person name="Clavel T."/>
        </authorList>
    </citation>
    <scope>NUCLEOTIDE SEQUENCE [LARGE SCALE GENOMIC DNA]</scope>
    <source>
        <strain evidence="2 3">BSM-380-WT-5A</strain>
    </source>
</reference>
<organism evidence="2 3">
    <name type="scientific">Oliverpabstia intestinalis</name>
    <dbReference type="NCBI Taxonomy" id="2606633"/>
    <lineage>
        <taxon>Bacteria</taxon>
        <taxon>Bacillati</taxon>
        <taxon>Bacillota</taxon>
        <taxon>Clostridia</taxon>
        <taxon>Lachnospirales</taxon>
        <taxon>Lachnospiraceae</taxon>
        <taxon>Oliverpabstia</taxon>
    </lineage>
</organism>
<keyword evidence="3" id="KW-1185">Reference proteome</keyword>
<evidence type="ECO:0000256" key="1">
    <source>
        <dbReference type="SAM" id="Phobius"/>
    </source>
</evidence>